<organism evidence="1 2">
    <name type="scientific">Acaulospora colombiana</name>
    <dbReference type="NCBI Taxonomy" id="27376"/>
    <lineage>
        <taxon>Eukaryota</taxon>
        <taxon>Fungi</taxon>
        <taxon>Fungi incertae sedis</taxon>
        <taxon>Mucoromycota</taxon>
        <taxon>Glomeromycotina</taxon>
        <taxon>Glomeromycetes</taxon>
        <taxon>Diversisporales</taxon>
        <taxon>Acaulosporaceae</taxon>
        <taxon>Acaulospora</taxon>
    </lineage>
</organism>
<dbReference type="Proteomes" id="UP000789525">
    <property type="component" value="Unassembled WGS sequence"/>
</dbReference>
<protein>
    <submittedName>
        <fullName evidence="1">5925_t:CDS:1</fullName>
    </submittedName>
</protein>
<evidence type="ECO:0000313" key="2">
    <source>
        <dbReference type="Proteomes" id="UP000789525"/>
    </source>
</evidence>
<accession>A0ACA9Q9C9</accession>
<evidence type="ECO:0000313" key="1">
    <source>
        <dbReference type="EMBL" id="CAG8739834.1"/>
    </source>
</evidence>
<dbReference type="EMBL" id="CAJVPT010047298">
    <property type="protein sequence ID" value="CAG8739834.1"/>
    <property type="molecule type" value="Genomic_DNA"/>
</dbReference>
<sequence length="314" mass="32838">TLKGRRSLMGLFARGKEKDRRSESPPPVPSLPIRSGSTPATPVHPVTISSSPAISTPTTAVPSPHPDQTPQVRAPKRIPPPALNVVVTSPQSQQPQMHDLRPPPPISIPQKSATPPPSSSTRHAIPRKQSSASTLSPTTGLKPNSAPSTIQGFKGLSLRPMSTMFSSMPADYLSNSAANPPLPTAGYMSPSTSGHFSTQSPTTPSLWSSRSESISTGSSELPLHTPGLMHSLNSSSFTDGSGPNSPSTMQKQLHGAKEVYKHHIAELEAQVAALKAEVAELKQCPCPSCGFLGGGSSSGEKTSVVHRPRAKTAA</sequence>
<comment type="caution">
    <text evidence="1">The sequence shown here is derived from an EMBL/GenBank/DDBJ whole genome shotgun (WGS) entry which is preliminary data.</text>
</comment>
<keyword evidence="2" id="KW-1185">Reference proteome</keyword>
<gene>
    <name evidence="1" type="ORF">ACOLOM_LOCUS12114</name>
</gene>
<reference evidence="1" key="1">
    <citation type="submission" date="2021-06" db="EMBL/GenBank/DDBJ databases">
        <authorList>
            <person name="Kallberg Y."/>
            <person name="Tangrot J."/>
            <person name="Rosling A."/>
        </authorList>
    </citation>
    <scope>NUCLEOTIDE SEQUENCE</scope>
    <source>
        <strain evidence="1">CL356</strain>
    </source>
</reference>
<proteinExistence type="predicted"/>
<feature type="non-terminal residue" evidence="1">
    <location>
        <position position="314"/>
    </location>
</feature>
<feature type="non-terminal residue" evidence="1">
    <location>
        <position position="1"/>
    </location>
</feature>
<name>A0ACA9Q9C9_9GLOM</name>